<dbReference type="EMBL" id="CP036401">
    <property type="protein sequence ID" value="QBI02693.1"/>
    <property type="molecule type" value="Genomic_DNA"/>
</dbReference>
<proteinExistence type="predicted"/>
<accession>A0ABX5RY40</accession>
<evidence type="ECO:0000313" key="3">
    <source>
        <dbReference type="Proteomes" id="UP000292307"/>
    </source>
</evidence>
<feature type="signal peptide" evidence="1">
    <location>
        <begin position="1"/>
        <end position="21"/>
    </location>
</feature>
<name>A0ABX5RY40_9BURK</name>
<sequence>MRKFFVLLLVSNFALGAIAQAASANSTWKYVGAKEYFGDTNLIEPFHVGSVQIIDGKLSVSPSCATTVKAEPYDSSRIFQSLLRQKISLAEVRKYFKDRLQFELDSVTTVYTADVSDCSRIFAKILIQGDRMVAVHQATTFYMFTREVAPIQNVGRPGSHPTLKVTPLPLNLANYVNLCQPAIP</sequence>
<keyword evidence="1" id="KW-0732">Signal</keyword>
<keyword evidence="3" id="KW-1185">Reference proteome</keyword>
<organism evidence="2 3">
    <name type="scientific">Pseudoduganella albidiflava</name>
    <dbReference type="NCBI Taxonomy" id="321983"/>
    <lineage>
        <taxon>Bacteria</taxon>
        <taxon>Pseudomonadati</taxon>
        <taxon>Pseudomonadota</taxon>
        <taxon>Betaproteobacteria</taxon>
        <taxon>Burkholderiales</taxon>
        <taxon>Oxalobacteraceae</taxon>
        <taxon>Telluria group</taxon>
        <taxon>Pseudoduganella</taxon>
    </lineage>
</organism>
<dbReference type="Proteomes" id="UP000292307">
    <property type="component" value="Chromosome"/>
</dbReference>
<evidence type="ECO:0000256" key="1">
    <source>
        <dbReference type="SAM" id="SignalP"/>
    </source>
</evidence>
<protein>
    <submittedName>
        <fullName evidence="2">Uncharacterized protein</fullName>
    </submittedName>
</protein>
<dbReference type="RefSeq" id="WP_131146804.1">
    <property type="nucleotide sequence ID" value="NZ_BMWV01000024.1"/>
</dbReference>
<evidence type="ECO:0000313" key="2">
    <source>
        <dbReference type="EMBL" id="QBI02693.1"/>
    </source>
</evidence>
<reference evidence="2 3" key="1">
    <citation type="submission" date="2019-02" db="EMBL/GenBank/DDBJ databases">
        <title>Draft Genome Sequences of Six Type Strains of the Genus Massilia.</title>
        <authorList>
            <person name="Miess H."/>
            <person name="Frediansyhah A."/>
            <person name="Gross H."/>
        </authorList>
    </citation>
    <scope>NUCLEOTIDE SEQUENCE [LARGE SCALE GENOMIC DNA]</scope>
    <source>
        <strain evidence="2 3">DSM 17472</strain>
    </source>
</reference>
<gene>
    <name evidence="2" type="ORF">EYF70_18960</name>
</gene>
<feature type="chain" id="PRO_5045068507" evidence="1">
    <location>
        <begin position="22"/>
        <end position="184"/>
    </location>
</feature>